<evidence type="ECO:0000256" key="1">
    <source>
        <dbReference type="SAM" id="Phobius"/>
    </source>
</evidence>
<accession>A0A0E3PW25</accession>
<name>A0A0E3PW25_METMZ</name>
<keyword evidence="1" id="KW-0812">Transmembrane</keyword>
<dbReference type="Proteomes" id="UP000033058">
    <property type="component" value="Chromosome"/>
</dbReference>
<keyword evidence="1" id="KW-0472">Membrane</keyword>
<gene>
    <name evidence="2" type="ORF">MSMAW_0916</name>
</gene>
<feature type="transmembrane region" description="Helical" evidence="1">
    <location>
        <begin position="62"/>
        <end position="81"/>
    </location>
</feature>
<dbReference type="PATRIC" id="fig|1434117.4.peg.1144"/>
<feature type="transmembrane region" description="Helical" evidence="1">
    <location>
        <begin position="172"/>
        <end position="194"/>
    </location>
</feature>
<feature type="transmembrane region" description="Helical" evidence="1">
    <location>
        <begin position="38"/>
        <end position="56"/>
    </location>
</feature>
<feature type="transmembrane region" description="Helical" evidence="1">
    <location>
        <begin position="206"/>
        <end position="225"/>
    </location>
</feature>
<evidence type="ECO:0000313" key="3">
    <source>
        <dbReference type="Proteomes" id="UP000033058"/>
    </source>
</evidence>
<dbReference type="InterPro" id="IPR037997">
    <property type="entry name" value="Dgk1-like"/>
</dbReference>
<dbReference type="PANTHER" id="PTHR31303">
    <property type="entry name" value="CTP-DEPENDENT DIACYLGLYCEROL KINASE 1"/>
    <property type="match status" value="1"/>
</dbReference>
<keyword evidence="2" id="KW-0418">Kinase</keyword>
<evidence type="ECO:0000313" key="2">
    <source>
        <dbReference type="EMBL" id="AKB39907.1"/>
    </source>
</evidence>
<protein>
    <submittedName>
        <fullName evidence="2">Phytol kinase</fullName>
    </submittedName>
</protein>
<feature type="transmembrane region" description="Helical" evidence="1">
    <location>
        <begin position="102"/>
        <end position="119"/>
    </location>
</feature>
<dbReference type="EMBL" id="CP009509">
    <property type="protein sequence ID" value="AKB39907.1"/>
    <property type="molecule type" value="Genomic_DNA"/>
</dbReference>
<dbReference type="GO" id="GO:0004143">
    <property type="term" value="F:ATP-dependent diacylglycerol kinase activity"/>
    <property type="evidence" value="ECO:0007669"/>
    <property type="project" value="InterPro"/>
</dbReference>
<reference evidence="2 3" key="1">
    <citation type="submission" date="2014-07" db="EMBL/GenBank/DDBJ databases">
        <title>Methanogenic archaea and the global carbon cycle.</title>
        <authorList>
            <person name="Henriksen J.R."/>
            <person name="Luke J."/>
            <person name="Reinhart S."/>
            <person name="Benedict M.N."/>
            <person name="Youngblut N.D."/>
            <person name="Metcalf M.E."/>
            <person name="Whitaker R.J."/>
            <person name="Metcalf W.W."/>
        </authorList>
    </citation>
    <scope>NUCLEOTIDE SEQUENCE [LARGE SCALE GENOMIC DNA]</scope>
    <source>
        <strain evidence="2 3">WWM610</strain>
    </source>
</reference>
<dbReference type="AlphaFoldDB" id="A0A0E3PW25"/>
<organism evidence="2 3">
    <name type="scientific">Methanosarcina mazei WWM610</name>
    <dbReference type="NCBI Taxonomy" id="1434117"/>
    <lineage>
        <taxon>Archaea</taxon>
        <taxon>Methanobacteriati</taxon>
        <taxon>Methanobacteriota</taxon>
        <taxon>Stenosarchaea group</taxon>
        <taxon>Methanomicrobia</taxon>
        <taxon>Methanosarcinales</taxon>
        <taxon>Methanosarcinaceae</taxon>
        <taxon>Methanosarcina</taxon>
    </lineage>
</organism>
<dbReference type="HOGENOM" id="CLU_031477_4_1_2"/>
<keyword evidence="2" id="KW-0808">Transferase</keyword>
<sequence>MHRNRCQQREFLHPDQYRFIFYSHKIYVMLSRELVFEILRKSVHLVSIFIVLIYEFFGKDAILWVLMVFLVTVLFLEYLRLEKGMRIPFFYMMYREEEANRPGGHIYFALGAIAVISLFSREIAYAAVLMTTFGDLVAALIGKSYGKRRIFRETFKNDKSLEGSVSEFITDLLVGLVITGNPIVSLVMAFIATLTETAVNRIDDNLVIPVFSGFSGQMTLFLLAYL</sequence>
<proteinExistence type="predicted"/>
<dbReference type="PANTHER" id="PTHR31303:SF1">
    <property type="entry name" value="CTP-DEPENDENT DIACYLGLYCEROL KINASE 1"/>
    <property type="match status" value="1"/>
</dbReference>
<keyword evidence="1" id="KW-1133">Transmembrane helix</keyword>
<feature type="transmembrane region" description="Helical" evidence="1">
    <location>
        <begin position="125"/>
        <end position="142"/>
    </location>
</feature>